<dbReference type="KEGG" id="pif:PITG_10803"/>
<evidence type="ECO:0000313" key="2">
    <source>
        <dbReference type="Proteomes" id="UP000006643"/>
    </source>
</evidence>
<dbReference type="GeneID" id="9465563"/>
<name>D0NH45_PHYIT</name>
<evidence type="ECO:0000313" key="1">
    <source>
        <dbReference type="EMBL" id="EEY58684.1"/>
    </source>
</evidence>
<dbReference type="OrthoDB" id="124202at2759"/>
<accession>D0NH45</accession>
<dbReference type="RefSeq" id="XP_002901628.1">
    <property type="nucleotide sequence ID" value="XM_002901582.1"/>
</dbReference>
<proteinExistence type="predicted"/>
<dbReference type="InParanoid" id="D0NH45"/>
<dbReference type="Proteomes" id="UP000006643">
    <property type="component" value="Unassembled WGS sequence"/>
</dbReference>
<protein>
    <submittedName>
        <fullName evidence="1">Uncharacterized protein</fullName>
    </submittedName>
</protein>
<organism evidence="1 2">
    <name type="scientific">Phytophthora infestans (strain T30-4)</name>
    <name type="common">Potato late blight agent</name>
    <dbReference type="NCBI Taxonomy" id="403677"/>
    <lineage>
        <taxon>Eukaryota</taxon>
        <taxon>Sar</taxon>
        <taxon>Stramenopiles</taxon>
        <taxon>Oomycota</taxon>
        <taxon>Peronosporomycetes</taxon>
        <taxon>Peronosporales</taxon>
        <taxon>Peronosporaceae</taxon>
        <taxon>Phytophthora</taxon>
    </lineage>
</organism>
<keyword evidence="2" id="KW-1185">Reference proteome</keyword>
<dbReference type="eggNOG" id="ENOG502SQCU">
    <property type="taxonomic scope" value="Eukaryota"/>
</dbReference>
<dbReference type="EMBL" id="DS028137">
    <property type="protein sequence ID" value="EEY58684.1"/>
    <property type="molecule type" value="Genomic_DNA"/>
</dbReference>
<sequence>MPYYGHSRPSADYFNSNLMTQNFVVADITNGIKNVYFYDERGKDKNADAVCSLPEVNFSLLDNCVGQNKSKVKVVLCFLLPGHSHNIADRVIAWCRRATRGLNLYTPMDLVKKVNEVKSVNGTFIDHNAPDRPFFVEWGTLLAKYFTPLPAGYTANYLFEIDKGICTARKTVNTPDVEAIVFATVDSSNDSFTIQCTASSTPQERAISQKTEIALSEVLFHPKAVPQLLPRRT</sequence>
<reference evidence="2" key="1">
    <citation type="journal article" date="2009" name="Nature">
        <title>Genome sequence and analysis of the Irish potato famine pathogen Phytophthora infestans.</title>
        <authorList>
            <consortium name="The Broad Institute Genome Sequencing Platform"/>
            <person name="Haas B.J."/>
            <person name="Kamoun S."/>
            <person name="Zody M.C."/>
            <person name="Jiang R.H."/>
            <person name="Handsaker R.E."/>
            <person name="Cano L.M."/>
            <person name="Grabherr M."/>
            <person name="Kodira C.D."/>
            <person name="Raffaele S."/>
            <person name="Torto-Alalibo T."/>
            <person name="Bozkurt T.O."/>
            <person name="Ah-Fong A.M."/>
            <person name="Alvarado L."/>
            <person name="Anderson V.L."/>
            <person name="Armstrong M.R."/>
            <person name="Avrova A."/>
            <person name="Baxter L."/>
            <person name="Beynon J."/>
            <person name="Boevink P.C."/>
            <person name="Bollmann S.R."/>
            <person name="Bos J.I."/>
            <person name="Bulone V."/>
            <person name="Cai G."/>
            <person name="Cakir C."/>
            <person name="Carrington J.C."/>
            <person name="Chawner M."/>
            <person name="Conti L."/>
            <person name="Costanzo S."/>
            <person name="Ewan R."/>
            <person name="Fahlgren N."/>
            <person name="Fischbach M.A."/>
            <person name="Fugelstad J."/>
            <person name="Gilroy E.M."/>
            <person name="Gnerre S."/>
            <person name="Green P.J."/>
            <person name="Grenville-Briggs L.J."/>
            <person name="Griffith J."/>
            <person name="Grunwald N.J."/>
            <person name="Horn K."/>
            <person name="Horner N.R."/>
            <person name="Hu C.H."/>
            <person name="Huitema E."/>
            <person name="Jeong D.H."/>
            <person name="Jones A.M."/>
            <person name="Jones J.D."/>
            <person name="Jones R.W."/>
            <person name="Karlsson E.K."/>
            <person name="Kunjeti S.G."/>
            <person name="Lamour K."/>
            <person name="Liu Z."/>
            <person name="Ma L."/>
            <person name="Maclean D."/>
            <person name="Chibucos M.C."/>
            <person name="McDonald H."/>
            <person name="McWalters J."/>
            <person name="Meijer H.J."/>
            <person name="Morgan W."/>
            <person name="Morris P.F."/>
            <person name="Munro C.A."/>
            <person name="O'Neill K."/>
            <person name="Ospina-Giraldo M."/>
            <person name="Pinzon A."/>
            <person name="Pritchard L."/>
            <person name="Ramsahoye B."/>
            <person name="Ren Q."/>
            <person name="Restrepo S."/>
            <person name="Roy S."/>
            <person name="Sadanandom A."/>
            <person name="Savidor A."/>
            <person name="Schornack S."/>
            <person name="Schwartz D.C."/>
            <person name="Schumann U.D."/>
            <person name="Schwessinger B."/>
            <person name="Seyer L."/>
            <person name="Sharpe T."/>
            <person name="Silvar C."/>
            <person name="Song J."/>
            <person name="Studholme D.J."/>
            <person name="Sykes S."/>
            <person name="Thines M."/>
            <person name="van de Vondervoort P.J."/>
            <person name="Phuntumart V."/>
            <person name="Wawra S."/>
            <person name="Weide R."/>
            <person name="Win J."/>
            <person name="Young C."/>
            <person name="Zhou S."/>
            <person name="Fry W."/>
            <person name="Meyers B.C."/>
            <person name="van West P."/>
            <person name="Ristaino J."/>
            <person name="Govers F."/>
            <person name="Birch P.R."/>
            <person name="Whisson S.C."/>
            <person name="Judelson H.S."/>
            <person name="Nusbaum C."/>
        </authorList>
    </citation>
    <scope>NUCLEOTIDE SEQUENCE [LARGE SCALE GENOMIC DNA]</scope>
    <source>
        <strain evidence="2">T30-4</strain>
    </source>
</reference>
<gene>
    <name evidence="1" type="ORF">PITG_10803</name>
</gene>
<dbReference type="AlphaFoldDB" id="D0NH45"/>
<dbReference type="HOGENOM" id="CLU_103981_0_0_1"/>
<dbReference type="VEuPathDB" id="FungiDB:PITG_10803"/>